<reference evidence="1 2" key="1">
    <citation type="submission" date="2012-10" db="EMBL/GenBank/DDBJ databases">
        <authorList>
            <consortium name="Gibbon Genome Sequencing Consortium"/>
        </authorList>
    </citation>
    <scope>NUCLEOTIDE SEQUENCE [LARGE SCALE GENOMIC DNA]</scope>
</reference>
<name>A0A2I3HSZ7_NOMLE</name>
<organism evidence="1 2">
    <name type="scientific">Nomascus leucogenys</name>
    <name type="common">Northern white-cheeked gibbon</name>
    <name type="synonym">Hylobates leucogenys</name>
    <dbReference type="NCBI Taxonomy" id="61853"/>
    <lineage>
        <taxon>Eukaryota</taxon>
        <taxon>Metazoa</taxon>
        <taxon>Chordata</taxon>
        <taxon>Craniata</taxon>
        <taxon>Vertebrata</taxon>
        <taxon>Euteleostomi</taxon>
        <taxon>Mammalia</taxon>
        <taxon>Eutheria</taxon>
        <taxon>Euarchontoglires</taxon>
        <taxon>Primates</taxon>
        <taxon>Haplorrhini</taxon>
        <taxon>Catarrhini</taxon>
        <taxon>Hylobatidae</taxon>
        <taxon>Nomascus</taxon>
    </lineage>
</organism>
<dbReference type="EMBL" id="ADFV01061999">
    <property type="status" value="NOT_ANNOTATED_CDS"/>
    <property type="molecule type" value="Genomic_DNA"/>
</dbReference>
<reference evidence="1" key="3">
    <citation type="submission" date="2025-09" db="UniProtKB">
        <authorList>
            <consortium name="Ensembl"/>
        </authorList>
    </citation>
    <scope>IDENTIFICATION</scope>
</reference>
<proteinExistence type="predicted"/>
<sequence length="96" mass="10571">MSALTRVASLAGVGGRLFRSGRAQTAGNGGVRQASNMDHSYTGDSALLWPSYKSSPEAEMLLPSSGAQLPMGISNPSQYNISRMRWRHYMDFLFQW</sequence>
<dbReference type="Proteomes" id="UP000001073">
    <property type="component" value="Chromosome 13"/>
</dbReference>
<evidence type="ECO:0000313" key="1">
    <source>
        <dbReference type="Ensembl" id="ENSNLEP00000046672.1"/>
    </source>
</evidence>
<dbReference type="EMBL" id="ADFV01061998">
    <property type="status" value="NOT_ANNOTATED_CDS"/>
    <property type="molecule type" value="Genomic_DNA"/>
</dbReference>
<accession>A0A2I3HSZ7</accession>
<keyword evidence="2" id="KW-1185">Reference proteome</keyword>
<protein>
    <submittedName>
        <fullName evidence="1">NADH:ubiquinone oxidoreductase subunit B2</fullName>
    </submittedName>
</protein>
<reference evidence="1" key="2">
    <citation type="submission" date="2025-08" db="UniProtKB">
        <authorList>
            <consortium name="Ensembl"/>
        </authorList>
    </citation>
    <scope>IDENTIFICATION</scope>
</reference>
<dbReference type="AlphaFoldDB" id="A0A2I3HSZ7"/>
<dbReference type="Ensembl" id="ENSNLET00000040852.1">
    <property type="protein sequence ID" value="ENSNLEP00000046672.1"/>
    <property type="gene ID" value="ENSNLEG00000035760.1"/>
</dbReference>
<evidence type="ECO:0000313" key="2">
    <source>
        <dbReference type="Proteomes" id="UP000001073"/>
    </source>
</evidence>
<dbReference type="GeneTree" id="ENSGT00390000004044"/>
<gene>
    <name evidence="1" type="primary">NDUFB2</name>
</gene>